<keyword evidence="3" id="KW-1185">Reference proteome</keyword>
<evidence type="ECO:0000313" key="2">
    <source>
        <dbReference type="EMBL" id="AST92854.1"/>
    </source>
</evidence>
<feature type="transmembrane region" description="Helical" evidence="1">
    <location>
        <begin position="6"/>
        <end position="31"/>
    </location>
</feature>
<evidence type="ECO:0000256" key="1">
    <source>
        <dbReference type="SAM" id="Phobius"/>
    </source>
</evidence>
<gene>
    <name evidence="2" type="ORF">BC6307_16960</name>
</gene>
<keyword evidence="1" id="KW-1133">Transmembrane helix</keyword>
<name>A0A223KU38_9BACI</name>
<dbReference type="STRING" id="1314751.GCA_001591425_01075"/>
<organism evidence="2 3">
    <name type="scientific">Sutcliffiella cohnii</name>
    <dbReference type="NCBI Taxonomy" id="33932"/>
    <lineage>
        <taxon>Bacteria</taxon>
        <taxon>Bacillati</taxon>
        <taxon>Bacillota</taxon>
        <taxon>Bacilli</taxon>
        <taxon>Bacillales</taxon>
        <taxon>Bacillaceae</taxon>
        <taxon>Sutcliffiella</taxon>
    </lineage>
</organism>
<dbReference type="AlphaFoldDB" id="A0A223KU38"/>
<dbReference type="InterPro" id="IPR021338">
    <property type="entry name" value="DUF2953"/>
</dbReference>
<dbReference type="Pfam" id="PF11167">
    <property type="entry name" value="DUF2953"/>
    <property type="match status" value="1"/>
</dbReference>
<dbReference type="Proteomes" id="UP000215224">
    <property type="component" value="Chromosome"/>
</dbReference>
<evidence type="ECO:0000313" key="3">
    <source>
        <dbReference type="Proteomes" id="UP000215224"/>
    </source>
</evidence>
<keyword evidence="1" id="KW-0472">Membrane</keyword>
<dbReference type="EMBL" id="CP018866">
    <property type="protein sequence ID" value="AST92854.1"/>
    <property type="molecule type" value="Genomic_DNA"/>
</dbReference>
<sequence length="232" mass="26781">MWWWIVIVLFVILILFIFLLTITKITVNIFFQHEQDNDQLTIKFRALFGLIRYTVDVPLVKLEKDTGSVVVQEKTKMGDAQQKSKEKSFSPKEIWQSIEDTYQLVRHVVGMHEIIRRFMAKIEVKHFEWHTNIGVGDAAYTGMLVGTIWSVKGGVVGIIGNKMILQTTPIITVTPYFQQFTSQTLLKGMIRFRVGNAILAGIRIVKYWKGGMPNFKTRPLSKLSKKEEQQTM</sequence>
<reference evidence="2 3" key="1">
    <citation type="submission" date="2016-12" db="EMBL/GenBank/DDBJ databases">
        <title>The whole genome sequencing and assembly of Bacillus cohnii DSM 6307T strain.</title>
        <authorList>
            <person name="Lee Y.-J."/>
            <person name="Yi H."/>
            <person name="Bahn Y.-S."/>
            <person name="Kim J.F."/>
            <person name="Lee D.-W."/>
        </authorList>
    </citation>
    <scope>NUCLEOTIDE SEQUENCE [LARGE SCALE GENOMIC DNA]</scope>
    <source>
        <strain evidence="2 3">DSM 6307</strain>
    </source>
</reference>
<keyword evidence="1" id="KW-0812">Transmembrane</keyword>
<protein>
    <recommendedName>
        <fullName evidence="4">DUF2953 domain-containing protein</fullName>
    </recommendedName>
</protein>
<accession>A0A223KU38</accession>
<proteinExistence type="predicted"/>
<evidence type="ECO:0008006" key="4">
    <source>
        <dbReference type="Google" id="ProtNLM"/>
    </source>
</evidence>
<dbReference type="RefSeq" id="WP_235858071.1">
    <property type="nucleotide sequence ID" value="NZ_CP018866.1"/>
</dbReference>
<dbReference type="KEGG" id="bcoh:BC6307_16960"/>